<proteinExistence type="predicted"/>
<protein>
    <recommendedName>
        <fullName evidence="3">Superoxide dismutase</fullName>
    </recommendedName>
</protein>
<dbReference type="Proteomes" id="UP000808349">
    <property type="component" value="Unassembled WGS sequence"/>
</dbReference>
<name>A0A9D7XD25_9BACT</name>
<dbReference type="EMBL" id="JADKFW010000004">
    <property type="protein sequence ID" value="MBK9717444.1"/>
    <property type="molecule type" value="Genomic_DNA"/>
</dbReference>
<evidence type="ECO:0008006" key="3">
    <source>
        <dbReference type="Google" id="ProtNLM"/>
    </source>
</evidence>
<evidence type="ECO:0000313" key="2">
    <source>
        <dbReference type="Proteomes" id="UP000808349"/>
    </source>
</evidence>
<reference evidence="1 2" key="1">
    <citation type="submission" date="2020-10" db="EMBL/GenBank/DDBJ databases">
        <title>Connecting structure to function with the recovery of over 1000 high-quality activated sludge metagenome-assembled genomes encoding full-length rRNA genes using long-read sequencing.</title>
        <authorList>
            <person name="Singleton C.M."/>
            <person name="Petriglieri F."/>
            <person name="Kristensen J.M."/>
            <person name="Kirkegaard R.H."/>
            <person name="Michaelsen T.Y."/>
            <person name="Andersen M.H."/>
            <person name="Karst S.M."/>
            <person name="Dueholm M.S."/>
            <person name="Nielsen P.H."/>
            <person name="Albertsen M."/>
        </authorList>
    </citation>
    <scope>NUCLEOTIDE SEQUENCE [LARGE SCALE GENOMIC DNA]</scope>
    <source>
        <strain evidence="1">Ribe_18-Q3-R11-54_BAT3C.373</strain>
    </source>
</reference>
<comment type="caution">
    <text evidence="1">The sequence shown here is derived from an EMBL/GenBank/DDBJ whole genome shotgun (WGS) entry which is preliminary data.</text>
</comment>
<sequence length="94" mass="10969">MKILAIEKEMKDVDWNNLGDLLKDEAQHVFHLYLSNSLREIYFTENKNAVLVLEAANKNAAKELLKTLPLVKSGKIQFEIMELRPYTGYERIMK</sequence>
<dbReference type="Gene3D" id="3.30.70.1060">
    <property type="entry name" value="Dimeric alpha+beta barrel"/>
    <property type="match status" value="1"/>
</dbReference>
<accession>A0A9D7XD25</accession>
<evidence type="ECO:0000313" key="1">
    <source>
        <dbReference type="EMBL" id="MBK9717444.1"/>
    </source>
</evidence>
<organism evidence="1 2">
    <name type="scientific">Candidatus Defluviibacterium haderslevense</name>
    <dbReference type="NCBI Taxonomy" id="2981993"/>
    <lineage>
        <taxon>Bacteria</taxon>
        <taxon>Pseudomonadati</taxon>
        <taxon>Bacteroidota</taxon>
        <taxon>Saprospiria</taxon>
        <taxon>Saprospirales</taxon>
        <taxon>Saprospiraceae</taxon>
        <taxon>Candidatus Defluviibacterium</taxon>
    </lineage>
</organism>
<gene>
    <name evidence="1" type="ORF">IPO85_08010</name>
</gene>
<dbReference type="AlphaFoldDB" id="A0A9D7XD25"/>